<gene>
    <name evidence="1" type="ORF">O1611_g9965</name>
</gene>
<accession>A0ACC2J3R7</accession>
<evidence type="ECO:0000313" key="2">
    <source>
        <dbReference type="Proteomes" id="UP001153332"/>
    </source>
</evidence>
<comment type="caution">
    <text evidence="1">The sequence shown here is derived from an EMBL/GenBank/DDBJ whole genome shotgun (WGS) entry which is preliminary data.</text>
</comment>
<sequence>MAKWKELGEVPDSDDESTWDSQESHTSLPAAVPAASACAEATKATNSGDYIADVDIDVDADVNAHNESQAIWDVPFSSQVFVEEHNVHNVFPSPKPPEPEPESSPPIQGLPIDEPQPEPAPPISSLAELGHRIEINLPIGKPLGYDRAGSEESTLSSLTAISEHSQRITFEDQRAPTIKEREIVGNEVSRLGRSLRPRKPIQEHPYLLESAQYNKTWKSHGLRPVRVLAEEEKKRRQEEDSQEQDFEDDSQVTGRGMAQEESEESQSTQHLDNPLEIDVMPLSDDGEPSPTPEPHPTLPEEAVQSSQDDNEFPDPNDVEKWKSQKPAHRSHKRPSSPKSSSKRKLPRLSDPLQSAEDTLILPDIDDIFGIPASPPQTSPTILSDTPMAVSCTRSPA</sequence>
<dbReference type="EMBL" id="JAPUUL010003685">
    <property type="protein sequence ID" value="KAJ8121962.1"/>
    <property type="molecule type" value="Genomic_DNA"/>
</dbReference>
<reference evidence="1" key="1">
    <citation type="submission" date="2022-12" db="EMBL/GenBank/DDBJ databases">
        <title>Genome Sequence of Lasiodiplodia mahajangana.</title>
        <authorList>
            <person name="Buettner E."/>
        </authorList>
    </citation>
    <scope>NUCLEOTIDE SEQUENCE</scope>
    <source>
        <strain evidence="1">VT137</strain>
    </source>
</reference>
<name>A0ACC2J3R7_9PEZI</name>
<organism evidence="1 2">
    <name type="scientific">Lasiodiplodia mahajangana</name>
    <dbReference type="NCBI Taxonomy" id="1108764"/>
    <lineage>
        <taxon>Eukaryota</taxon>
        <taxon>Fungi</taxon>
        <taxon>Dikarya</taxon>
        <taxon>Ascomycota</taxon>
        <taxon>Pezizomycotina</taxon>
        <taxon>Dothideomycetes</taxon>
        <taxon>Dothideomycetes incertae sedis</taxon>
        <taxon>Botryosphaeriales</taxon>
        <taxon>Botryosphaeriaceae</taxon>
        <taxon>Lasiodiplodia</taxon>
    </lineage>
</organism>
<keyword evidence="2" id="KW-1185">Reference proteome</keyword>
<protein>
    <submittedName>
        <fullName evidence="1">Uncharacterized protein</fullName>
    </submittedName>
</protein>
<evidence type="ECO:0000313" key="1">
    <source>
        <dbReference type="EMBL" id="KAJ8121962.1"/>
    </source>
</evidence>
<dbReference type="Proteomes" id="UP001153332">
    <property type="component" value="Unassembled WGS sequence"/>
</dbReference>
<proteinExistence type="predicted"/>